<dbReference type="STRING" id="1860102.ACCAA_20004"/>
<feature type="chain" id="PRO_5008381535" evidence="1">
    <location>
        <begin position="24"/>
        <end position="299"/>
    </location>
</feature>
<dbReference type="Pfam" id="PF05036">
    <property type="entry name" value="SPOR"/>
    <property type="match status" value="1"/>
</dbReference>
<keyword evidence="1" id="KW-0732">Signal</keyword>
<dbReference type="PANTHER" id="PTHR38731">
    <property type="entry name" value="LIPL45-RELATED LIPOPROTEIN-RELATED"/>
    <property type="match status" value="1"/>
</dbReference>
<evidence type="ECO:0000313" key="3">
    <source>
        <dbReference type="EMBL" id="SBT04868.1"/>
    </source>
</evidence>
<name>A0A1A8XLP5_9PROT</name>
<dbReference type="InterPro" id="IPR036680">
    <property type="entry name" value="SPOR-like_sf"/>
</dbReference>
<evidence type="ECO:0000259" key="2">
    <source>
        <dbReference type="PROSITE" id="PS51724"/>
    </source>
</evidence>
<dbReference type="SUPFAM" id="SSF110997">
    <property type="entry name" value="Sporulation related repeat"/>
    <property type="match status" value="1"/>
</dbReference>
<organism evidence="3 4">
    <name type="scientific">Candidatus Accumulibacter aalborgensis</name>
    <dbReference type="NCBI Taxonomy" id="1860102"/>
    <lineage>
        <taxon>Bacteria</taxon>
        <taxon>Pseudomonadati</taxon>
        <taxon>Pseudomonadota</taxon>
        <taxon>Betaproteobacteria</taxon>
        <taxon>Candidatus Accumulibacter</taxon>
    </lineage>
</organism>
<dbReference type="EMBL" id="FLQX01000094">
    <property type="protein sequence ID" value="SBT04868.1"/>
    <property type="molecule type" value="Genomic_DNA"/>
</dbReference>
<proteinExistence type="predicted"/>
<dbReference type="PANTHER" id="PTHR38731:SF1">
    <property type="entry name" value="FECR PROTEIN DOMAIN-CONTAINING PROTEIN"/>
    <property type="match status" value="1"/>
</dbReference>
<dbReference type="Proteomes" id="UP000199169">
    <property type="component" value="Unassembled WGS sequence"/>
</dbReference>
<dbReference type="AlphaFoldDB" id="A0A1A8XLP5"/>
<accession>A0A1A8XLP5</accession>
<evidence type="ECO:0000313" key="4">
    <source>
        <dbReference type="Proteomes" id="UP000199169"/>
    </source>
</evidence>
<dbReference type="InterPro" id="IPR006860">
    <property type="entry name" value="FecR"/>
</dbReference>
<gene>
    <name evidence="3" type="ORF">ACCAA_20004</name>
</gene>
<dbReference type="Gene3D" id="2.60.120.1440">
    <property type="match status" value="1"/>
</dbReference>
<feature type="signal peptide" evidence="1">
    <location>
        <begin position="1"/>
        <end position="23"/>
    </location>
</feature>
<reference evidence="3 4" key="1">
    <citation type="submission" date="2016-06" db="EMBL/GenBank/DDBJ databases">
        <authorList>
            <person name="Kjaerup R.B."/>
            <person name="Dalgaard T.S."/>
            <person name="Juul-Madsen H.R."/>
        </authorList>
    </citation>
    <scope>NUCLEOTIDE SEQUENCE [LARGE SCALE GENOMIC DNA]</scope>
    <source>
        <strain evidence="3">3</strain>
    </source>
</reference>
<dbReference type="PROSITE" id="PS51724">
    <property type="entry name" value="SPOR"/>
    <property type="match status" value="1"/>
</dbReference>
<dbReference type="GO" id="GO:0042834">
    <property type="term" value="F:peptidoglycan binding"/>
    <property type="evidence" value="ECO:0007669"/>
    <property type="project" value="InterPro"/>
</dbReference>
<evidence type="ECO:0000256" key="1">
    <source>
        <dbReference type="SAM" id="SignalP"/>
    </source>
</evidence>
<dbReference type="Gene3D" id="3.30.70.1070">
    <property type="entry name" value="Sporulation related repeat"/>
    <property type="match status" value="1"/>
</dbReference>
<keyword evidence="4" id="KW-1185">Reference proteome</keyword>
<dbReference type="RefSeq" id="WP_186406214.1">
    <property type="nucleotide sequence ID" value="NZ_FLQX01000094.1"/>
</dbReference>
<protein>
    <submittedName>
        <fullName evidence="3">Sporulation domain protein</fullName>
    </submittedName>
</protein>
<dbReference type="InterPro" id="IPR007730">
    <property type="entry name" value="SPOR-like_dom"/>
</dbReference>
<dbReference type="Pfam" id="PF04773">
    <property type="entry name" value="FecR"/>
    <property type="match status" value="1"/>
</dbReference>
<sequence>MNRHRIPSLFGVAWLASSLLAQASTLPERTDAVVDQVLMPAWVERQGVRQPLSPGLALRNHDRVITGSDARVRIDLADGSVLGLGADTHLELNALGVRERHVFTAALDVPRGALRFSTAAAVRHHQQRAVNLRVGSITAGVRGTDLWGSADSEQDRLCLLEGSITVLHPQAEAQEISEVPSCYRANTGAAPAAVESATAQQVAVWVTQTALQIGSGQASRDGRWVVELATLDSEAAALSLYDQARAAGYAARIKPLAVAGGGYHYSVRIAQLATEIDAATLAARIAQLLPVSTPFVARR</sequence>
<feature type="domain" description="SPOR" evidence="2">
    <location>
        <begin position="218"/>
        <end position="298"/>
    </location>
</feature>